<dbReference type="AlphaFoldDB" id="A0AAE1GBV1"/>
<organism evidence="2 3">
    <name type="scientific">Petrolisthes cinctipes</name>
    <name type="common">Flat porcelain crab</name>
    <dbReference type="NCBI Taxonomy" id="88211"/>
    <lineage>
        <taxon>Eukaryota</taxon>
        <taxon>Metazoa</taxon>
        <taxon>Ecdysozoa</taxon>
        <taxon>Arthropoda</taxon>
        <taxon>Crustacea</taxon>
        <taxon>Multicrustacea</taxon>
        <taxon>Malacostraca</taxon>
        <taxon>Eumalacostraca</taxon>
        <taxon>Eucarida</taxon>
        <taxon>Decapoda</taxon>
        <taxon>Pleocyemata</taxon>
        <taxon>Anomura</taxon>
        <taxon>Galatheoidea</taxon>
        <taxon>Porcellanidae</taxon>
        <taxon>Petrolisthes</taxon>
    </lineage>
</organism>
<keyword evidence="3" id="KW-1185">Reference proteome</keyword>
<protein>
    <submittedName>
        <fullName evidence="2">Uncharacterized protein</fullName>
    </submittedName>
</protein>
<comment type="caution">
    <text evidence="2">The sequence shown here is derived from an EMBL/GenBank/DDBJ whole genome shotgun (WGS) entry which is preliminary data.</text>
</comment>
<dbReference type="Proteomes" id="UP001286313">
    <property type="component" value="Unassembled WGS sequence"/>
</dbReference>
<evidence type="ECO:0000313" key="3">
    <source>
        <dbReference type="Proteomes" id="UP001286313"/>
    </source>
</evidence>
<evidence type="ECO:0000313" key="2">
    <source>
        <dbReference type="EMBL" id="KAK3888976.1"/>
    </source>
</evidence>
<proteinExistence type="predicted"/>
<name>A0AAE1GBV1_PETCI</name>
<feature type="region of interest" description="Disordered" evidence="1">
    <location>
        <begin position="1"/>
        <end position="65"/>
    </location>
</feature>
<dbReference type="EMBL" id="JAWQEG010000511">
    <property type="protein sequence ID" value="KAK3888976.1"/>
    <property type="molecule type" value="Genomic_DNA"/>
</dbReference>
<gene>
    <name evidence="2" type="ORF">Pcinc_006999</name>
</gene>
<feature type="compositionally biased region" description="Basic and acidic residues" evidence="1">
    <location>
        <begin position="50"/>
        <end position="65"/>
    </location>
</feature>
<sequence>MGEEEEEGGGLRKRYGGGGEFAPMLTEEVKGGSERERGGGGDDGGGDGGGGKEEGREGGGETMPEEWKDFQEFGNYRGIKLLSSLGENPSEKAQRGNNLRGGTVGLYAGLGDDGIYVSIETVDGKTPRKTERKFQGRSFGDV</sequence>
<reference evidence="2" key="1">
    <citation type="submission" date="2023-10" db="EMBL/GenBank/DDBJ databases">
        <title>Genome assemblies of two species of porcelain crab, Petrolisthes cinctipes and Petrolisthes manimaculis (Anomura: Porcellanidae).</title>
        <authorList>
            <person name="Angst P."/>
        </authorList>
    </citation>
    <scope>NUCLEOTIDE SEQUENCE</scope>
    <source>
        <strain evidence="2">PB745_01</strain>
        <tissue evidence="2">Gill</tissue>
    </source>
</reference>
<accession>A0AAE1GBV1</accession>
<feature type="compositionally biased region" description="Basic and acidic residues" evidence="1">
    <location>
        <begin position="27"/>
        <end position="40"/>
    </location>
</feature>
<evidence type="ECO:0000256" key="1">
    <source>
        <dbReference type="SAM" id="MobiDB-lite"/>
    </source>
</evidence>